<organism evidence="2">
    <name type="scientific">Candidatus Kentrum sp. LFY</name>
    <dbReference type="NCBI Taxonomy" id="2126342"/>
    <lineage>
        <taxon>Bacteria</taxon>
        <taxon>Pseudomonadati</taxon>
        <taxon>Pseudomonadota</taxon>
        <taxon>Gammaproteobacteria</taxon>
        <taxon>Candidatus Kentrum</taxon>
    </lineage>
</organism>
<dbReference type="EMBL" id="CAADFN010000003">
    <property type="protein sequence ID" value="VFK13493.1"/>
    <property type="molecule type" value="Genomic_DNA"/>
</dbReference>
<keyword evidence="1" id="KW-1133">Transmembrane helix</keyword>
<gene>
    <name evidence="2" type="ORF">BECKLFY1418C_GA0070996_100361</name>
</gene>
<proteinExistence type="predicted"/>
<evidence type="ECO:0008006" key="3">
    <source>
        <dbReference type="Google" id="ProtNLM"/>
    </source>
</evidence>
<reference evidence="2" key="1">
    <citation type="submission" date="2019-02" db="EMBL/GenBank/DDBJ databases">
        <authorList>
            <person name="Gruber-Vodicka R. H."/>
            <person name="Seah K. B. B."/>
        </authorList>
    </citation>
    <scope>NUCLEOTIDE SEQUENCE</scope>
    <source>
        <strain evidence="2">BECK_BY7</strain>
    </source>
</reference>
<keyword evidence="1" id="KW-0472">Membrane</keyword>
<accession>A0A450W8X4</accession>
<name>A0A450W8X4_9GAMM</name>
<evidence type="ECO:0000256" key="1">
    <source>
        <dbReference type="SAM" id="Phobius"/>
    </source>
</evidence>
<protein>
    <recommendedName>
        <fullName evidence="3">Oxaloacetate decarboxylase, gamma chain</fullName>
    </recommendedName>
</protein>
<sequence length="112" mass="11800">MGETLLSIQVYALAIMISLLVAIMIRGVVSTLSKLGKGSSVPAAAGSIVADEGDDGHVAAVTAAVWAMVGPYRIVHIEPTDRGRGWAAQSLFTHHTSHAVGHNPKRWDSKSK</sequence>
<dbReference type="AlphaFoldDB" id="A0A450W8X4"/>
<evidence type="ECO:0000313" key="2">
    <source>
        <dbReference type="EMBL" id="VFK13493.1"/>
    </source>
</evidence>
<keyword evidence="1" id="KW-0812">Transmembrane</keyword>
<feature type="transmembrane region" description="Helical" evidence="1">
    <location>
        <begin position="6"/>
        <end position="29"/>
    </location>
</feature>